<gene>
    <name evidence="2" type="ORF">Ctaglu_20220</name>
</gene>
<protein>
    <submittedName>
        <fullName evidence="2">Uncharacterized protein</fullName>
    </submittedName>
</protein>
<dbReference type="OrthoDB" id="3540923at2"/>
<comment type="caution">
    <text evidence="2">The sequence shown here is derived from an EMBL/GenBank/DDBJ whole genome shotgun (WGS) entry which is preliminary data.</text>
</comment>
<feature type="coiled-coil region" evidence="1">
    <location>
        <begin position="144"/>
        <end position="171"/>
    </location>
</feature>
<name>A0A401ULJ2_9CLOT</name>
<evidence type="ECO:0000313" key="2">
    <source>
        <dbReference type="EMBL" id="GCD10399.1"/>
    </source>
</evidence>
<dbReference type="AlphaFoldDB" id="A0A401ULJ2"/>
<dbReference type="RefSeq" id="WP_125000950.1">
    <property type="nucleotide sequence ID" value="NZ_BHYK01000009.1"/>
</dbReference>
<organism evidence="2 3">
    <name type="scientific">Clostridium tagluense</name>
    <dbReference type="NCBI Taxonomy" id="360422"/>
    <lineage>
        <taxon>Bacteria</taxon>
        <taxon>Bacillati</taxon>
        <taxon>Bacillota</taxon>
        <taxon>Clostridia</taxon>
        <taxon>Eubacteriales</taxon>
        <taxon>Clostridiaceae</taxon>
        <taxon>Clostridium</taxon>
    </lineage>
</organism>
<evidence type="ECO:0000313" key="3">
    <source>
        <dbReference type="Proteomes" id="UP000287872"/>
    </source>
</evidence>
<dbReference type="Proteomes" id="UP000287872">
    <property type="component" value="Unassembled WGS sequence"/>
</dbReference>
<accession>A0A401ULJ2</accession>
<reference evidence="2 3" key="1">
    <citation type="submission" date="2018-11" db="EMBL/GenBank/DDBJ databases">
        <title>Genome sequencing and assembly of Clostridium tagluense strain A121.</title>
        <authorList>
            <person name="Murakami T."/>
            <person name="Segawa T."/>
            <person name="Shcherbakova V.A."/>
            <person name="Mori H."/>
            <person name="Yoshimura Y."/>
        </authorList>
    </citation>
    <scope>NUCLEOTIDE SEQUENCE [LARGE SCALE GENOMIC DNA]</scope>
    <source>
        <strain evidence="2 3">A121</strain>
    </source>
</reference>
<dbReference type="EMBL" id="BHYK01000009">
    <property type="protein sequence ID" value="GCD10399.1"/>
    <property type="molecule type" value="Genomic_DNA"/>
</dbReference>
<keyword evidence="1" id="KW-0175">Coiled coil</keyword>
<proteinExistence type="predicted"/>
<feature type="coiled-coil region" evidence="1">
    <location>
        <begin position="30"/>
        <end position="60"/>
    </location>
</feature>
<keyword evidence="3" id="KW-1185">Reference proteome</keyword>
<evidence type="ECO:0000256" key="1">
    <source>
        <dbReference type="SAM" id="Coils"/>
    </source>
</evidence>
<sequence>MFEELNRELINAKEKLLRKKKFQSLVNQTRESLQKELDRKLALENILKDEDNDVKKLESLSITSIFYSILGSKHQQLEKERQELLSAKLKYDECCKSVLALERELVSYKSSLNSLLGVECEYETVLKHKEEFILKLNDGNSQKILQLIDNIADLEAQKKELKEAIASGDAVQIELGRVINSLGSAEGWGKWDILGGGLLATAAKHSHIDEAKEYVHHTKIALIRFQNELSDVNLIMNIEINIGSFETFADYFFDGLISDWVVQSRICESLDSAKRVANNVDSVIGSLKEKFNSIQNDLLSTEENIKLLVEQA</sequence>